<gene>
    <name evidence="2" type="ORF">CUMW_241220</name>
</gene>
<dbReference type="PANTHER" id="PTHR36736:SF1">
    <property type="entry name" value="OS03G0100030 PROTEIN"/>
    <property type="match status" value="1"/>
</dbReference>
<dbReference type="AlphaFoldDB" id="A0A2H5QLF3"/>
<dbReference type="EMBL" id="BDQV01000482">
    <property type="protein sequence ID" value="GAY65454.1"/>
    <property type="molecule type" value="Genomic_DNA"/>
</dbReference>
<keyword evidence="3" id="KW-1185">Reference proteome</keyword>
<protein>
    <submittedName>
        <fullName evidence="2">Uncharacterized protein</fullName>
    </submittedName>
</protein>
<proteinExistence type="predicted"/>
<dbReference type="Proteomes" id="UP000236630">
    <property type="component" value="Unassembled WGS sequence"/>
</dbReference>
<organism evidence="2 3">
    <name type="scientific">Citrus unshiu</name>
    <name type="common">Satsuma mandarin</name>
    <name type="synonym">Citrus nobilis var. unshiu</name>
    <dbReference type="NCBI Taxonomy" id="55188"/>
    <lineage>
        <taxon>Eukaryota</taxon>
        <taxon>Viridiplantae</taxon>
        <taxon>Streptophyta</taxon>
        <taxon>Embryophyta</taxon>
        <taxon>Tracheophyta</taxon>
        <taxon>Spermatophyta</taxon>
        <taxon>Magnoliopsida</taxon>
        <taxon>eudicotyledons</taxon>
        <taxon>Gunneridae</taxon>
        <taxon>Pentapetalae</taxon>
        <taxon>rosids</taxon>
        <taxon>malvids</taxon>
        <taxon>Sapindales</taxon>
        <taxon>Rutaceae</taxon>
        <taxon>Aurantioideae</taxon>
        <taxon>Citrus</taxon>
    </lineage>
</organism>
<evidence type="ECO:0000313" key="2">
    <source>
        <dbReference type="EMBL" id="GAY65454.1"/>
    </source>
</evidence>
<accession>A0A2H5QLF3</accession>
<sequence length="141" mass="15852">MQTQKGVSPDCTVTLMLKFIASASANSTSPAKAAFLQATAIISHLQLFAAMPNPATISDAEAWYERRQMKKIYSPLLEGLLALYLGFEWIQTNNILAPIITHGIYSAVILGHGLWKIHDHRRRLHQRIQRLELEGNDSDRK</sequence>
<reference evidence="2 3" key="1">
    <citation type="journal article" date="2017" name="Front. Genet.">
        <title>Draft sequencing of the heterozygous diploid genome of Satsuma (Citrus unshiu Marc.) using a hybrid assembly approach.</title>
        <authorList>
            <person name="Shimizu T."/>
            <person name="Tanizawa Y."/>
            <person name="Mochizuki T."/>
            <person name="Nagasaki H."/>
            <person name="Yoshioka T."/>
            <person name="Toyoda A."/>
            <person name="Fujiyama A."/>
            <person name="Kaminuma E."/>
            <person name="Nakamura Y."/>
        </authorList>
    </citation>
    <scope>NUCLEOTIDE SEQUENCE [LARGE SCALE GENOMIC DNA]</scope>
    <source>
        <strain evidence="3">cv. Miyagawa wase</strain>
    </source>
</reference>
<keyword evidence="1" id="KW-0812">Transmembrane</keyword>
<name>A0A2H5QLF3_CITUN</name>
<evidence type="ECO:0000313" key="3">
    <source>
        <dbReference type="Proteomes" id="UP000236630"/>
    </source>
</evidence>
<evidence type="ECO:0000256" key="1">
    <source>
        <dbReference type="SAM" id="Phobius"/>
    </source>
</evidence>
<feature type="transmembrane region" description="Helical" evidence="1">
    <location>
        <begin position="72"/>
        <end position="90"/>
    </location>
</feature>
<keyword evidence="1" id="KW-0472">Membrane</keyword>
<dbReference type="PANTHER" id="PTHR36736">
    <property type="entry name" value="OS03G0100030 PROTEIN"/>
    <property type="match status" value="1"/>
</dbReference>
<keyword evidence="1" id="KW-1133">Transmembrane helix</keyword>
<comment type="caution">
    <text evidence="2">The sequence shown here is derived from an EMBL/GenBank/DDBJ whole genome shotgun (WGS) entry which is preliminary data.</text>
</comment>
<feature type="transmembrane region" description="Helical" evidence="1">
    <location>
        <begin position="96"/>
        <end position="115"/>
    </location>
</feature>